<accession>A0ABS8KUK1</accession>
<protein>
    <submittedName>
        <fullName evidence="1">Uncharacterized protein</fullName>
    </submittedName>
</protein>
<sequence length="90" mass="9728">MLSLASTLVARAARMFQAAYEEPSLWTISAHGRVVGSLVCEAGEWRISWFNGADPRLLSYGGRVDGDVDALATLLSERLGAPVRLELLPV</sequence>
<dbReference type="EMBL" id="JAJISD010000004">
    <property type="protein sequence ID" value="MCC8429748.1"/>
    <property type="molecule type" value="Genomic_DNA"/>
</dbReference>
<keyword evidence="2" id="KW-1185">Reference proteome</keyword>
<gene>
    <name evidence="1" type="ORF">LJ725_12280</name>
</gene>
<name>A0ABS8KUK1_9HYPH</name>
<reference evidence="1 2" key="1">
    <citation type="submission" date="2021-11" db="EMBL/GenBank/DDBJ databases">
        <authorList>
            <person name="Lee D.-H."/>
            <person name="Kim S.-B."/>
        </authorList>
    </citation>
    <scope>NUCLEOTIDE SEQUENCE [LARGE SCALE GENOMIC DNA]</scope>
    <source>
        <strain evidence="1 2">KCTC 52223</strain>
    </source>
</reference>
<dbReference type="RefSeq" id="WP_230550938.1">
    <property type="nucleotide sequence ID" value="NZ_JAJISD010000004.1"/>
</dbReference>
<comment type="caution">
    <text evidence="1">The sequence shown here is derived from an EMBL/GenBank/DDBJ whole genome shotgun (WGS) entry which is preliminary data.</text>
</comment>
<organism evidence="1 2">
    <name type="scientific">Reyranella aquatilis</name>
    <dbReference type="NCBI Taxonomy" id="2035356"/>
    <lineage>
        <taxon>Bacteria</taxon>
        <taxon>Pseudomonadati</taxon>
        <taxon>Pseudomonadota</taxon>
        <taxon>Alphaproteobacteria</taxon>
        <taxon>Hyphomicrobiales</taxon>
        <taxon>Reyranellaceae</taxon>
        <taxon>Reyranella</taxon>
    </lineage>
</organism>
<dbReference type="Proteomes" id="UP001198862">
    <property type="component" value="Unassembled WGS sequence"/>
</dbReference>
<proteinExistence type="predicted"/>
<evidence type="ECO:0000313" key="1">
    <source>
        <dbReference type="EMBL" id="MCC8429748.1"/>
    </source>
</evidence>
<evidence type="ECO:0000313" key="2">
    <source>
        <dbReference type="Proteomes" id="UP001198862"/>
    </source>
</evidence>